<dbReference type="EMBL" id="FR872582">
    <property type="protein sequence ID" value="CCB88438.1"/>
    <property type="molecule type" value="Genomic_DNA"/>
</dbReference>
<evidence type="ECO:0000313" key="2">
    <source>
        <dbReference type="EMBL" id="CCB88438.1"/>
    </source>
</evidence>
<dbReference type="KEGG" id="sng:SNE_A05610"/>
<proteinExistence type="predicted"/>
<dbReference type="HOGENOM" id="CLU_2865405_0_0_0"/>
<keyword evidence="3" id="KW-1185">Reference proteome</keyword>
<reference evidence="2 3" key="2">
    <citation type="journal article" date="2011" name="Mol. Biol. Evol.">
        <title>Unity in variety--the pan-genome of the Chlamydiae.</title>
        <authorList>
            <person name="Collingro A."/>
            <person name="Tischler P."/>
            <person name="Weinmaier T."/>
            <person name="Penz T."/>
            <person name="Heinz E."/>
            <person name="Brunham R.C."/>
            <person name="Read T.D."/>
            <person name="Bavoil P.M."/>
            <person name="Sachse K."/>
            <person name="Kahane S."/>
            <person name="Friedman M.G."/>
            <person name="Rattei T."/>
            <person name="Myers G.S."/>
            <person name="Horn M."/>
        </authorList>
    </citation>
    <scope>NUCLEOTIDE SEQUENCE [LARGE SCALE GENOMIC DNA]</scope>
    <source>
        <strain evidence="3">ATCC VR-1471 / Z</strain>
    </source>
</reference>
<name>F8L6U0_SIMNZ</name>
<accession>F8L6U0</accession>
<feature type="region of interest" description="Disordered" evidence="1">
    <location>
        <begin position="45"/>
        <end position="64"/>
    </location>
</feature>
<dbReference type="AlphaFoldDB" id="F8L6U0"/>
<evidence type="ECO:0000313" key="3">
    <source>
        <dbReference type="Proteomes" id="UP000000496"/>
    </source>
</evidence>
<evidence type="ECO:0000256" key="1">
    <source>
        <dbReference type="SAM" id="MobiDB-lite"/>
    </source>
</evidence>
<gene>
    <name evidence="2" type="ordered locus">SNE_A05610</name>
</gene>
<sequence length="64" mass="7609">MHETLSTTKTRALGFFHSFSERFFLNSLQKCREFKRNLSLEAKQNKPRVQVKKKVNHSLNLTQE</sequence>
<feature type="compositionally biased region" description="Basic residues" evidence="1">
    <location>
        <begin position="45"/>
        <end position="56"/>
    </location>
</feature>
<protein>
    <submittedName>
        <fullName evidence="2">Uncharacterized protein</fullName>
    </submittedName>
</protein>
<reference key="1">
    <citation type="journal article" date="2011" name="Mol. Biol. Evol.">
        <title>Unity in variety -- the pan-genome of the Chlamydiae.</title>
        <authorList>
            <person name="Collingro A."/>
            <person name="Tischler P."/>
            <person name="Weinmaier T."/>
            <person name="Penz T."/>
            <person name="Heinz E."/>
            <person name="Brunham R.C."/>
            <person name="Read T.D."/>
            <person name="Bavoil P.M."/>
            <person name="Sachse K."/>
            <person name="Kahane S."/>
            <person name="Friedman M.G."/>
            <person name="Rattei T."/>
            <person name="Myers G.S.A."/>
            <person name="Horn M."/>
        </authorList>
    </citation>
    <scope>NUCLEOTIDE SEQUENCE</scope>
    <source>
        <strain>Z</strain>
    </source>
</reference>
<dbReference type="Proteomes" id="UP000000496">
    <property type="component" value="Chromosome gsn.131"/>
</dbReference>
<organism evidence="2 3">
    <name type="scientific">Simkania negevensis (strain ATCC VR-1471 / DSM 27360 / Z)</name>
    <dbReference type="NCBI Taxonomy" id="331113"/>
    <lineage>
        <taxon>Bacteria</taxon>
        <taxon>Pseudomonadati</taxon>
        <taxon>Chlamydiota</taxon>
        <taxon>Chlamydiia</taxon>
        <taxon>Parachlamydiales</taxon>
        <taxon>Simkaniaceae</taxon>
        <taxon>Simkania</taxon>
    </lineage>
</organism>